<evidence type="ECO:0000313" key="1">
    <source>
        <dbReference type="EMBL" id="CAG8704552.1"/>
    </source>
</evidence>
<feature type="non-terminal residue" evidence="1">
    <location>
        <position position="1"/>
    </location>
</feature>
<dbReference type="OrthoDB" id="2444694at2759"/>
<gene>
    <name evidence="1" type="ORF">DERYTH_LOCUS13204</name>
</gene>
<organism evidence="1 2">
    <name type="scientific">Dentiscutata erythropus</name>
    <dbReference type="NCBI Taxonomy" id="1348616"/>
    <lineage>
        <taxon>Eukaryota</taxon>
        <taxon>Fungi</taxon>
        <taxon>Fungi incertae sedis</taxon>
        <taxon>Mucoromycota</taxon>
        <taxon>Glomeromycotina</taxon>
        <taxon>Glomeromycetes</taxon>
        <taxon>Diversisporales</taxon>
        <taxon>Gigasporaceae</taxon>
        <taxon>Dentiscutata</taxon>
    </lineage>
</organism>
<name>A0A9N9HTB7_9GLOM</name>
<dbReference type="Proteomes" id="UP000789405">
    <property type="component" value="Unassembled WGS sequence"/>
</dbReference>
<comment type="caution">
    <text evidence="1">The sequence shown here is derived from an EMBL/GenBank/DDBJ whole genome shotgun (WGS) entry which is preliminary data.</text>
</comment>
<accession>A0A9N9HTB7</accession>
<keyword evidence="2" id="KW-1185">Reference proteome</keyword>
<dbReference type="EMBL" id="CAJVPY010009090">
    <property type="protein sequence ID" value="CAG8704552.1"/>
    <property type="molecule type" value="Genomic_DNA"/>
</dbReference>
<reference evidence="1" key="1">
    <citation type="submission" date="2021-06" db="EMBL/GenBank/DDBJ databases">
        <authorList>
            <person name="Kallberg Y."/>
            <person name="Tangrot J."/>
            <person name="Rosling A."/>
        </authorList>
    </citation>
    <scope>NUCLEOTIDE SEQUENCE</scope>
    <source>
        <strain evidence="1">MA453B</strain>
    </source>
</reference>
<proteinExistence type="predicted"/>
<evidence type="ECO:0000313" key="2">
    <source>
        <dbReference type="Proteomes" id="UP000789405"/>
    </source>
</evidence>
<sequence>MAYRNSLATIKPDGTRICHAVILDPRTPENNPIENFTKLAIPFLEIDEREGIHQFVRCSILSQKLARNNTKRRKALELNFYELKQPQEIACSSNEEYPVHVLVSDVTRYHQLPASS</sequence>
<protein>
    <submittedName>
        <fullName evidence="1">12326_t:CDS:1</fullName>
    </submittedName>
</protein>
<dbReference type="AlphaFoldDB" id="A0A9N9HTB7"/>